<dbReference type="Pfam" id="PF08386">
    <property type="entry name" value="Abhydrolase_4"/>
    <property type="match status" value="1"/>
</dbReference>
<dbReference type="HOGENOM" id="CLU_013364_5_2_1"/>
<proteinExistence type="inferred from homology"/>
<dbReference type="GO" id="GO:0016787">
    <property type="term" value="F:hydrolase activity"/>
    <property type="evidence" value="ECO:0007669"/>
    <property type="project" value="UniProtKB-KW"/>
</dbReference>
<evidence type="ECO:0000313" key="5">
    <source>
        <dbReference type="EMBL" id="EON95804.1"/>
    </source>
</evidence>
<evidence type="ECO:0000259" key="4">
    <source>
        <dbReference type="Pfam" id="PF08386"/>
    </source>
</evidence>
<dbReference type="PANTHER" id="PTHR43248">
    <property type="entry name" value="2-SUCCINYL-6-HYDROXY-2,4-CYCLOHEXADIENE-1-CARBOXYLATE SYNTHASE"/>
    <property type="match status" value="1"/>
</dbReference>
<evidence type="ECO:0000256" key="1">
    <source>
        <dbReference type="ARBA" id="ARBA00010088"/>
    </source>
</evidence>
<reference evidence="6" key="1">
    <citation type="journal article" date="2013" name="Genome Announc.">
        <title>Draft genome sequence of the ascomycete Phaeoacremonium aleophilum strain UCR-PA7, a causal agent of the esca disease complex in grapevines.</title>
        <authorList>
            <person name="Blanco-Ulate B."/>
            <person name="Rolshausen P."/>
            <person name="Cantu D."/>
        </authorList>
    </citation>
    <scope>NUCLEOTIDE SEQUENCE [LARGE SCALE GENOMIC DNA]</scope>
    <source>
        <strain evidence="6">UCR-PA7</strain>
    </source>
</reference>
<keyword evidence="2 5" id="KW-0378">Hydrolase</keyword>
<dbReference type="eggNOG" id="ENOG502RY03">
    <property type="taxonomic scope" value="Eukaryota"/>
</dbReference>
<dbReference type="AlphaFoldDB" id="R8B930"/>
<dbReference type="SUPFAM" id="SSF53474">
    <property type="entry name" value="alpha/beta-Hydrolases"/>
    <property type="match status" value="1"/>
</dbReference>
<dbReference type="EMBL" id="KB933372">
    <property type="protein sequence ID" value="EON95804.1"/>
    <property type="molecule type" value="Genomic_DNA"/>
</dbReference>
<protein>
    <submittedName>
        <fullName evidence="5">Putative alpha beta hydrolase fold family protein</fullName>
    </submittedName>
</protein>
<evidence type="ECO:0000313" key="6">
    <source>
        <dbReference type="Proteomes" id="UP000014074"/>
    </source>
</evidence>
<dbReference type="InterPro" id="IPR051601">
    <property type="entry name" value="Serine_prot/Carboxylest_S33"/>
</dbReference>
<organism evidence="5 6">
    <name type="scientific">Phaeoacremonium minimum (strain UCR-PA7)</name>
    <name type="common">Esca disease fungus</name>
    <name type="synonym">Togninia minima</name>
    <dbReference type="NCBI Taxonomy" id="1286976"/>
    <lineage>
        <taxon>Eukaryota</taxon>
        <taxon>Fungi</taxon>
        <taxon>Dikarya</taxon>
        <taxon>Ascomycota</taxon>
        <taxon>Pezizomycotina</taxon>
        <taxon>Sordariomycetes</taxon>
        <taxon>Sordariomycetidae</taxon>
        <taxon>Togniniales</taxon>
        <taxon>Togniniaceae</taxon>
        <taxon>Phaeoacremonium</taxon>
    </lineage>
</organism>
<sequence>MSEKLPHFAPPAPTARRGRHWKPASFVAFALLSLAALHHGFKRFTCSHAPLSHPEAVERSFSWSEIEPSRTLDWHKCFDKQYDCARLDVPLNWLEPSDAQRAIIAVIRLRATETADYRGAMIFNPGGPGGSGVWALKDHGEHLQTVVGKNHDIISFDPRGIGASVPRIECWDSPQKKQFWDNQEVPVIDAHPGVLYDAFARSIAYSVNCQTTLRDTAILEHSSTASHARDMLEILNQLGQDKLLYWGFSYGTVLGGTFAAMFPDRVGRLVSDGNVDYREWYLGEHINFIRDTDKVMKYFYETCHEAGPLNCAFYQSSPKAIEDRHWKLLDSLRVNPVLLPAGESGPEVPELVTYSKIKRLTSTTLYRPNYFFKPYAEILAALEKGDAQPYYKFVAGGRAPIDSLCLAETVPPSVPLTSGAEGTDDAFPGVLCSDGEPFTDNVTQFEEYAKKVQELSTSAGAVNVLFRISCAGRTVRPVYRFSGPFEANTSFPIMFIANHADNVTPLISARNNSAGFPGSVVLIQNSYGVRRQPLLIRGALYKG</sequence>
<dbReference type="Gene3D" id="3.40.50.1820">
    <property type="entry name" value="alpha/beta hydrolase"/>
    <property type="match status" value="1"/>
</dbReference>
<dbReference type="RefSeq" id="XP_007919386.1">
    <property type="nucleotide sequence ID" value="XM_007921195.1"/>
</dbReference>
<gene>
    <name evidence="5" type="ORF">UCRPA7_8684</name>
</gene>
<dbReference type="Proteomes" id="UP000014074">
    <property type="component" value="Unassembled WGS sequence"/>
</dbReference>
<dbReference type="PANTHER" id="PTHR43248:SF25">
    <property type="entry name" value="AB HYDROLASE-1 DOMAIN-CONTAINING PROTEIN-RELATED"/>
    <property type="match status" value="1"/>
</dbReference>
<dbReference type="KEGG" id="tmn:UCRPA7_8684"/>
<dbReference type="OrthoDB" id="425534at2759"/>
<dbReference type="InterPro" id="IPR000073">
    <property type="entry name" value="AB_hydrolase_1"/>
</dbReference>
<comment type="similarity">
    <text evidence="1">Belongs to the peptidase S33 family.</text>
</comment>
<dbReference type="InterPro" id="IPR013595">
    <property type="entry name" value="Pept_S33_TAP-like_C"/>
</dbReference>
<feature type="domain" description="Peptidase S33 tripeptidyl aminopeptidase-like C-terminal" evidence="4">
    <location>
        <begin position="467"/>
        <end position="528"/>
    </location>
</feature>
<evidence type="ECO:0000259" key="3">
    <source>
        <dbReference type="Pfam" id="PF00561"/>
    </source>
</evidence>
<dbReference type="Pfam" id="PF00561">
    <property type="entry name" value="Abhydrolase_1"/>
    <property type="match status" value="1"/>
</dbReference>
<evidence type="ECO:0000256" key="2">
    <source>
        <dbReference type="ARBA" id="ARBA00022801"/>
    </source>
</evidence>
<name>R8B930_PHAM7</name>
<dbReference type="GeneID" id="19329559"/>
<accession>R8B930</accession>
<feature type="domain" description="AB hydrolase-1" evidence="3">
    <location>
        <begin position="120"/>
        <end position="282"/>
    </location>
</feature>
<dbReference type="InterPro" id="IPR029058">
    <property type="entry name" value="AB_hydrolase_fold"/>
</dbReference>
<keyword evidence="6" id="KW-1185">Reference proteome</keyword>